<feature type="chain" id="PRO_5045511895" description="Copper amine oxidase-like N-terminal domain-containing protein" evidence="1">
    <location>
        <begin position="31"/>
        <end position="307"/>
    </location>
</feature>
<evidence type="ECO:0000313" key="3">
    <source>
        <dbReference type="EMBL" id="GGF93993.1"/>
    </source>
</evidence>
<comment type="caution">
    <text evidence="3">The sequence shown here is derived from an EMBL/GenBank/DDBJ whole genome shotgun (WGS) entry which is preliminary data.</text>
</comment>
<name>A0ABQ1VSZ2_9BACL</name>
<keyword evidence="1" id="KW-0732">Signal</keyword>
<protein>
    <recommendedName>
        <fullName evidence="2">Copper amine oxidase-like N-terminal domain-containing protein</fullName>
    </recommendedName>
</protein>
<evidence type="ECO:0000256" key="1">
    <source>
        <dbReference type="SAM" id="SignalP"/>
    </source>
</evidence>
<dbReference type="Proteomes" id="UP000608420">
    <property type="component" value="Unassembled WGS sequence"/>
</dbReference>
<proteinExistence type="predicted"/>
<sequence length="307" mass="33288">MRKITYFTLMGCLAVLIGLFSFTTPTSAAAASYTIYVDGNLSSAKTPAVVEKNVTLVPMKDVLADLNYVTTVDKKTKAITAKNSAGSFITVKIGSKKAKINGSDANLAAPAKTLNGTTYIPLSAVKQLTGKSIGLDSSESFAWIGEKPTALVNFPVWGATPKQVKSVARTSTLIDEGEQGDIHVLLYQDFADDTQELYVFYKHKLAKLGFVPDISGYDEEMVMEIYDGILYDLTESYGQPESNIYASNKDTLEQISFEDGGYFMSKWKVSGTHITLLLKGTNNGLALSLQYVDALVKTEVEDAMSAI</sequence>
<keyword evidence="4" id="KW-1185">Reference proteome</keyword>
<feature type="signal peptide" evidence="1">
    <location>
        <begin position="1"/>
        <end position="30"/>
    </location>
</feature>
<dbReference type="RefSeq" id="WP_120464921.1">
    <property type="nucleotide sequence ID" value="NZ_BMIW01000007.1"/>
</dbReference>
<organism evidence="3 4">
    <name type="scientific">Paenibacillus aceti</name>
    <dbReference type="NCBI Taxonomy" id="1820010"/>
    <lineage>
        <taxon>Bacteria</taxon>
        <taxon>Bacillati</taxon>
        <taxon>Bacillota</taxon>
        <taxon>Bacilli</taxon>
        <taxon>Bacillales</taxon>
        <taxon>Paenibacillaceae</taxon>
        <taxon>Paenibacillus</taxon>
    </lineage>
</organism>
<dbReference type="Gene3D" id="3.30.457.10">
    <property type="entry name" value="Copper amine oxidase-like, N-terminal domain"/>
    <property type="match status" value="1"/>
</dbReference>
<dbReference type="SUPFAM" id="SSF55383">
    <property type="entry name" value="Copper amine oxidase, domain N"/>
    <property type="match status" value="1"/>
</dbReference>
<gene>
    <name evidence="3" type="ORF">GCM10010913_14430</name>
</gene>
<dbReference type="InterPro" id="IPR012854">
    <property type="entry name" value="Cu_amine_oxidase-like_N"/>
</dbReference>
<evidence type="ECO:0000259" key="2">
    <source>
        <dbReference type="Pfam" id="PF07833"/>
    </source>
</evidence>
<feature type="domain" description="Copper amine oxidase-like N-terminal" evidence="2">
    <location>
        <begin position="37"/>
        <end position="139"/>
    </location>
</feature>
<accession>A0ABQ1VSZ2</accession>
<dbReference type="Pfam" id="PF07833">
    <property type="entry name" value="Cu_amine_oxidN1"/>
    <property type="match status" value="1"/>
</dbReference>
<dbReference type="EMBL" id="BMIW01000007">
    <property type="protein sequence ID" value="GGF93993.1"/>
    <property type="molecule type" value="Genomic_DNA"/>
</dbReference>
<reference evidence="4" key="1">
    <citation type="journal article" date="2019" name="Int. J. Syst. Evol. Microbiol.">
        <title>The Global Catalogue of Microorganisms (GCM) 10K type strain sequencing project: providing services to taxonomists for standard genome sequencing and annotation.</title>
        <authorList>
            <consortium name="The Broad Institute Genomics Platform"/>
            <consortium name="The Broad Institute Genome Sequencing Center for Infectious Disease"/>
            <person name="Wu L."/>
            <person name="Ma J."/>
        </authorList>
    </citation>
    <scope>NUCLEOTIDE SEQUENCE [LARGE SCALE GENOMIC DNA]</scope>
    <source>
        <strain evidence="4">CGMCC 1.15420</strain>
    </source>
</reference>
<evidence type="ECO:0000313" key="4">
    <source>
        <dbReference type="Proteomes" id="UP000608420"/>
    </source>
</evidence>
<dbReference type="InterPro" id="IPR036582">
    <property type="entry name" value="Mao_N_sf"/>
</dbReference>